<reference evidence="6" key="1">
    <citation type="submission" date="2021-06" db="EMBL/GenBank/DDBJ databases">
        <authorList>
            <person name="Hodson N. C."/>
            <person name="Mongue J. A."/>
            <person name="Jaron S. K."/>
        </authorList>
    </citation>
    <scope>NUCLEOTIDE SEQUENCE</scope>
</reference>
<evidence type="ECO:0000313" key="6">
    <source>
        <dbReference type="EMBL" id="CAG7722938.1"/>
    </source>
</evidence>
<dbReference type="GO" id="GO:0005737">
    <property type="term" value="C:cytoplasm"/>
    <property type="evidence" value="ECO:0007669"/>
    <property type="project" value="TreeGrafter"/>
</dbReference>
<gene>
    <name evidence="6" type="ORF">AFUS01_LOCUS12047</name>
</gene>
<dbReference type="GO" id="GO:0045337">
    <property type="term" value="P:farnesyl diphosphate biosynthetic process"/>
    <property type="evidence" value="ECO:0007669"/>
    <property type="project" value="TreeGrafter"/>
</dbReference>
<dbReference type="AlphaFoldDB" id="A0A8J2JPJ0"/>
<evidence type="ECO:0000256" key="5">
    <source>
        <dbReference type="ARBA" id="ARBA00033740"/>
    </source>
</evidence>
<evidence type="ECO:0000256" key="2">
    <source>
        <dbReference type="ARBA" id="ARBA00022679"/>
    </source>
</evidence>
<proteinExistence type="predicted"/>
<sequence>MMLQGFFYQPVISSMLMTGYRDLRLLQNVKAITNLVGIVHSAKTDLVGTPYHPEKFEQNIAKGMCTWQLAMALEYAPWEDRKILLENYGSSRAENIEEVKGVYEKMELHKMYAQWEEEKCHDISDLVAQLPVEDLQKYFSHVSSALFGRNF</sequence>
<dbReference type="PANTHER" id="PTHR11525">
    <property type="entry name" value="FARNESYL-PYROPHOSPHATE SYNTHETASE"/>
    <property type="match status" value="1"/>
</dbReference>
<dbReference type="GO" id="GO:0004161">
    <property type="term" value="F:dimethylallyltranstransferase activity"/>
    <property type="evidence" value="ECO:0007669"/>
    <property type="project" value="TreeGrafter"/>
</dbReference>
<keyword evidence="4" id="KW-0460">Magnesium</keyword>
<evidence type="ECO:0000256" key="3">
    <source>
        <dbReference type="ARBA" id="ARBA00022723"/>
    </source>
</evidence>
<dbReference type="EMBL" id="CAJVCH010093830">
    <property type="protein sequence ID" value="CAG7722938.1"/>
    <property type="molecule type" value="Genomic_DNA"/>
</dbReference>
<comment type="pathway">
    <text evidence="5">Pheromone biosynthesis.</text>
</comment>
<accession>A0A8J2JPJ0</accession>
<dbReference type="PANTHER" id="PTHR11525:SF0">
    <property type="entry name" value="FARNESYL PYROPHOSPHATE SYNTHASE"/>
    <property type="match status" value="1"/>
</dbReference>
<dbReference type="OrthoDB" id="10257492at2759"/>
<comment type="caution">
    <text evidence="6">The sequence shown here is derived from an EMBL/GenBank/DDBJ whole genome shotgun (WGS) entry which is preliminary data.</text>
</comment>
<keyword evidence="3" id="KW-0479">Metal-binding</keyword>
<evidence type="ECO:0000256" key="1">
    <source>
        <dbReference type="ARBA" id="ARBA00001946"/>
    </source>
</evidence>
<dbReference type="GO" id="GO:0046872">
    <property type="term" value="F:metal ion binding"/>
    <property type="evidence" value="ECO:0007669"/>
    <property type="project" value="UniProtKB-KW"/>
</dbReference>
<keyword evidence="2" id="KW-0808">Transferase</keyword>
<dbReference type="InterPro" id="IPR000092">
    <property type="entry name" value="Polyprenyl_synt"/>
</dbReference>
<dbReference type="Pfam" id="PF00348">
    <property type="entry name" value="polyprenyl_synt"/>
    <property type="match status" value="1"/>
</dbReference>
<name>A0A8J2JPJ0_9HEXA</name>
<organism evidence="6 7">
    <name type="scientific">Allacma fusca</name>
    <dbReference type="NCBI Taxonomy" id="39272"/>
    <lineage>
        <taxon>Eukaryota</taxon>
        <taxon>Metazoa</taxon>
        <taxon>Ecdysozoa</taxon>
        <taxon>Arthropoda</taxon>
        <taxon>Hexapoda</taxon>
        <taxon>Collembola</taxon>
        <taxon>Symphypleona</taxon>
        <taxon>Sminthuridae</taxon>
        <taxon>Allacma</taxon>
    </lineage>
</organism>
<evidence type="ECO:0000256" key="4">
    <source>
        <dbReference type="ARBA" id="ARBA00022842"/>
    </source>
</evidence>
<dbReference type="InterPro" id="IPR039702">
    <property type="entry name" value="FPS1-like"/>
</dbReference>
<evidence type="ECO:0000313" key="7">
    <source>
        <dbReference type="Proteomes" id="UP000708208"/>
    </source>
</evidence>
<protein>
    <submittedName>
        <fullName evidence="6">Uncharacterized protein</fullName>
    </submittedName>
</protein>
<dbReference type="Proteomes" id="UP000708208">
    <property type="component" value="Unassembled WGS sequence"/>
</dbReference>
<dbReference type="GO" id="GO:0004337">
    <property type="term" value="F:(2E,6E)-farnesyl diphosphate synthase activity"/>
    <property type="evidence" value="ECO:0007669"/>
    <property type="project" value="TreeGrafter"/>
</dbReference>
<comment type="cofactor">
    <cofactor evidence="1">
        <name>Mg(2+)</name>
        <dbReference type="ChEBI" id="CHEBI:18420"/>
    </cofactor>
</comment>
<keyword evidence="7" id="KW-1185">Reference proteome</keyword>